<dbReference type="InterPro" id="IPR050091">
    <property type="entry name" value="PKS_NRPS_Biosynth_Enz"/>
</dbReference>
<dbReference type="CDD" id="cd00833">
    <property type="entry name" value="PKS"/>
    <property type="match status" value="1"/>
</dbReference>
<dbReference type="Pfam" id="PF00975">
    <property type="entry name" value="Thioesterase"/>
    <property type="match status" value="1"/>
</dbReference>
<dbReference type="PANTHER" id="PTHR43775">
    <property type="entry name" value="FATTY ACID SYNTHASE"/>
    <property type="match status" value="1"/>
</dbReference>
<dbReference type="Gene3D" id="3.30.70.3290">
    <property type="match status" value="1"/>
</dbReference>
<dbReference type="InterPro" id="IPR001031">
    <property type="entry name" value="Thioesterase"/>
</dbReference>
<dbReference type="Pfam" id="PF00698">
    <property type="entry name" value="Acyl_transf_1"/>
    <property type="match status" value="1"/>
</dbReference>
<dbReference type="SMART" id="SM00822">
    <property type="entry name" value="PKS_KR"/>
    <property type="match status" value="1"/>
</dbReference>
<gene>
    <name evidence="7" type="ORF">DSM02_3806</name>
</gene>
<dbReference type="InterPro" id="IPR032821">
    <property type="entry name" value="PKS_assoc"/>
</dbReference>
<dbReference type="PROSITE" id="PS50075">
    <property type="entry name" value="CARRIER"/>
    <property type="match status" value="1"/>
</dbReference>
<dbReference type="InterPro" id="IPR001227">
    <property type="entry name" value="Ac_transferase_dom_sf"/>
</dbReference>
<dbReference type="SUPFAM" id="SSF47336">
    <property type="entry name" value="ACP-like"/>
    <property type="match status" value="1"/>
</dbReference>
<organism evidence="7 8">
    <name type="scientific">Leeuwenhoekiella polynyae</name>
    <dbReference type="NCBI Taxonomy" id="1550906"/>
    <lineage>
        <taxon>Bacteria</taxon>
        <taxon>Pseudomonadati</taxon>
        <taxon>Bacteroidota</taxon>
        <taxon>Flavobacteriia</taxon>
        <taxon>Flavobacteriales</taxon>
        <taxon>Flavobacteriaceae</taxon>
        <taxon>Leeuwenhoekiella</taxon>
    </lineage>
</organism>
<dbReference type="Pfam" id="PF00501">
    <property type="entry name" value="AMP-binding"/>
    <property type="match status" value="1"/>
</dbReference>
<dbReference type="InterPro" id="IPR020806">
    <property type="entry name" value="PKS_PP-bd"/>
</dbReference>
<dbReference type="Gene3D" id="3.40.50.720">
    <property type="entry name" value="NAD(P)-binding Rossmann-like Domain"/>
    <property type="match status" value="1"/>
</dbReference>
<evidence type="ECO:0000259" key="6">
    <source>
        <dbReference type="PROSITE" id="PS52004"/>
    </source>
</evidence>
<dbReference type="SMART" id="SM00827">
    <property type="entry name" value="PKS_AT"/>
    <property type="match status" value="1"/>
</dbReference>
<keyword evidence="3 7" id="KW-0808">Transferase</keyword>
<proteinExistence type="predicted"/>
<dbReference type="SUPFAM" id="SSF53474">
    <property type="entry name" value="alpha/beta-Hydrolases"/>
    <property type="match status" value="1"/>
</dbReference>
<dbReference type="InterPro" id="IPR014043">
    <property type="entry name" value="Acyl_transferase_dom"/>
</dbReference>
<dbReference type="FunFam" id="3.40.47.10:FF:000019">
    <property type="entry name" value="Polyketide synthase type I"/>
    <property type="match status" value="1"/>
</dbReference>
<dbReference type="Pfam" id="PF02801">
    <property type="entry name" value="Ketoacyl-synt_C"/>
    <property type="match status" value="1"/>
</dbReference>
<evidence type="ECO:0000313" key="8">
    <source>
        <dbReference type="Proteomes" id="UP000289859"/>
    </source>
</evidence>
<evidence type="ECO:0000256" key="2">
    <source>
        <dbReference type="ARBA" id="ARBA00022553"/>
    </source>
</evidence>
<dbReference type="Gene3D" id="3.30.70.250">
    <property type="entry name" value="Malonyl-CoA ACP transacylase, ACP-binding"/>
    <property type="match status" value="1"/>
</dbReference>
<dbReference type="Gene3D" id="3.40.366.10">
    <property type="entry name" value="Malonyl-Coenzyme A Acyl Carrier Protein, domain 2"/>
    <property type="match status" value="1"/>
</dbReference>
<dbReference type="SMART" id="SM01294">
    <property type="entry name" value="PKS_PP_betabranch"/>
    <property type="match status" value="1"/>
</dbReference>
<sequence>MVVNPIKATKRLNFMPHTTLVDLILNYPKDRAQEDVLIFLNAKGKVKNNLTFKDLEQRCMNYAFNISQFASKHEIVLITLEDQEDFVVSFFGCLLAGKIPAPIAPLQHKRNQSSWGKLENILKKQSNASVLVRESEYDDVLGFLQENGLLNTRIYTTEALDKPDAIPVELPKIQTSQVAYIQYTSGSTSKPKGIVLTHEQILKNLEKMYRVFNRGQVVRVAGWIPFYHDMGLVGHLFTVLYESGFGVFLNPSTFLAKPELWLKAFSEYHANSGAAPTFAFKHCVSKIKNFDGIDLSSWQHAYVGSETVTIEVLERFIDTFKPQGFNPNTFRPVYGLAEVTLLAAGGALGFEDLLSTVEKNSLSNSSRRKLIPYTLDKECTTVTIVNPDTLQELPDGQEGDIIVKAKHNFSGYLKYDLNFDKLQAVTVNTGDVGYIKDDNLYITGRRKEIIIVRGRNYSAEDLEHSARQFITNLRPNDATACLQDLEDPLNSVIVLQEIHRHLDSDKQEEIIAQIKANLSDGFGIKAQAILLIAQGTLARTPNYKLARGKCLDQFKSNKLRILSQSGKTSGLATTRNKQNEEVVIVGMACKFPGGVTSLDDFWELLATGTDAIQEVPKNRWNNDLFYDKDIAVPGKVNTKWGGFVDGIDQFDPAFFGVSKYEAAEMDPQQRLVLETSWRLMEHTGWTKPHVKNSNTGVYIGISTNDYLYMKIKLTTGLTGFNAYSGLGNAHSIAANRLSYFYDLKGPSMAIDTACSSSLTAFHLGAQAILNGDCQQAIVGGVNAILSPGSTVTLSQFGMMAPDGRCKAFDQSANGYVRSEGCGLVMLKLKSAALRDGDNILASVVSTAAAQDGMSPGITYPNASAQHAIIGKCLAKSAISPSQVSYVEAHGTGTASGDPIEMEQLVHHYGDYENNSTCFVGSVKANIGHLEASAGIASVIKTVLMLQKKQIPPQIHVNTLNPKIQLENTRIQIAKKLTPWESDQNRNVAISSFGFGGSLAHVILQEASNTLEPKTAIPTDHFVYPFILSGHSQTNLIQQATAWESWLTSNSVLPFADLCFTQAKHRTNLQFRKYFLASDKLELANQLDSFITSKKPIQAAQENLKLCFLFTGQGEHYYDMGRSLYFRYPRYKTYYDHCISQLNLDEQALEKINNALNKEHIFRITEAHAQPLQFALQYALAKFLMDLNLNPDYLLGYSFGEYVAACLAGCFTLKEGMLMVQKRGQLLDDLEVYGSMVTIFESPEVVLPVINPEKVTIAVHNSPKKTVISGDQIEIERICKQFRSLNVKLYYLKTIKPYHSHFIEPILEEYKQFLETVNFKKPIKKWVSSVTGSLMEKCPDTMHWINQTRNTVLFSEAAHSLNQLDNAVSFIEVGPGASTLSAIFENINPRSQVLVRTLMQNKRLKPEGDYLLHALGKLNDFGFNINWENFYSHKTYPGSIPGLALNNKRFWLRGIDAAKLATFAAQEDNSNYKKDILNATNDEGQEMEDNLHYTLKWIPYDSLNIASLPITLADPINWILIGESSPLLLEVLQELKDQNTSVYWMGSKQKGAVKPDIEITHEATKEALHKKFDRIVNLIAKRSIRDYRIVYITPELNPTINLENIDSTVNKTVVFYTRLLKAIKQLVFSQPIWVVTQGIHCLENENGNQVNLAQSVLWGYAKTAYLEHPEWRGGLIDVSQHKNPNTAKQILYKILKPEQERCVLLREGVQYIEQLYAAPCSPTNTLKLRNDGAYIITGGLGGLGLKSAAWLVNNGVKHIILISRRELPQQAQWEQLSQENPEYSFLKELISLKSKVDVLEIIAMDISDVEKLESFFNTLNTKNTVVRGIVHAAGVNWFSKLIDIDIAKLQQTLKIKTAASWQLHTLTKNMDLDCFILFSSVSAVWGSVELSHYTAANYFMDLLARYRQTLKLPALSVNWGPWAEVGMSSGTREVEVLGKLGFNLMPPNTALNALKNQLSTGNAVAVIGDINWGKFKPFVDFSLRPSLFTPVMPEDYVQLKPASEGVTEILNSTMKQARKKIEEVVRLELRRVMLVDSMGPIEATERFNMLGMDSLMAISFVVEIEQYFNINLPNTLPYNYPHIKAVSDYLFQEIYVAKHPSAANYLDKLLQDDKHDSNQNDQVNITTPVSKIWIDLREIKKSPEYTVFCFPAIGSGASAFKPLANAAPEWLSLIGVQAPGREERSNQNAHLNMTELLDELISSFIIPDHPYSLYGHSFGGILAYEFILVLQQKGLRLPENLIVSGTNPVNKPSQGKIHELPDQEMIQTVLESYPNNQDNQTRKQAILNSKDTVRADLTIMETHISNGTQIPCNIHVIVAKQDKVAPFKNMKEWKHFSKANTSFLRVEGSHDILRENQATILETLITLNKK</sequence>
<dbReference type="InterPro" id="IPR020841">
    <property type="entry name" value="PKS_Beta-ketoAc_synthase_dom"/>
</dbReference>
<dbReference type="Pfam" id="PF16197">
    <property type="entry name" value="KAsynt_C_assoc"/>
    <property type="match status" value="1"/>
</dbReference>
<dbReference type="Pfam" id="PF08659">
    <property type="entry name" value="KR"/>
    <property type="match status" value="1"/>
</dbReference>
<keyword evidence="1" id="KW-0596">Phosphopantetheine</keyword>
<name>A0A4Q0NQU9_9FLAO</name>
<dbReference type="SUPFAM" id="SSF55048">
    <property type="entry name" value="Probable ACP-binding domain of malonyl-CoA ACP transacylase"/>
    <property type="match status" value="1"/>
</dbReference>
<comment type="function">
    <text evidence="4">Involved in production of the polyketide antibiotic thailandamide.</text>
</comment>
<dbReference type="PANTHER" id="PTHR43775:SF37">
    <property type="entry name" value="SI:DKEY-61P9.11"/>
    <property type="match status" value="1"/>
</dbReference>
<dbReference type="SMART" id="SM00823">
    <property type="entry name" value="PKS_PP"/>
    <property type="match status" value="1"/>
</dbReference>
<evidence type="ECO:0000259" key="5">
    <source>
        <dbReference type="PROSITE" id="PS50075"/>
    </source>
</evidence>
<dbReference type="Gene3D" id="3.40.50.1820">
    <property type="entry name" value="alpha/beta hydrolase"/>
    <property type="match status" value="1"/>
</dbReference>
<dbReference type="PROSITE" id="PS52004">
    <property type="entry name" value="KS3_2"/>
    <property type="match status" value="1"/>
</dbReference>
<keyword evidence="8" id="KW-1185">Reference proteome</keyword>
<dbReference type="InterPro" id="IPR016035">
    <property type="entry name" value="Acyl_Trfase/lysoPLipase"/>
</dbReference>
<comment type="caution">
    <text evidence="7">The sequence shown here is derived from an EMBL/GenBank/DDBJ whole genome shotgun (WGS) entry which is preliminary data.</text>
</comment>
<dbReference type="GO" id="GO:0004312">
    <property type="term" value="F:fatty acid synthase activity"/>
    <property type="evidence" value="ECO:0007669"/>
    <property type="project" value="TreeGrafter"/>
</dbReference>
<dbReference type="InterPro" id="IPR036291">
    <property type="entry name" value="NAD(P)-bd_dom_sf"/>
</dbReference>
<dbReference type="PROSITE" id="PS00455">
    <property type="entry name" value="AMP_BINDING"/>
    <property type="match status" value="1"/>
</dbReference>
<dbReference type="InterPro" id="IPR045851">
    <property type="entry name" value="AMP-bd_C_sf"/>
</dbReference>
<dbReference type="SMART" id="SM00825">
    <property type="entry name" value="PKS_KS"/>
    <property type="match status" value="1"/>
</dbReference>
<feature type="domain" description="Ketosynthase family 3 (KS3)" evidence="6">
    <location>
        <begin position="579"/>
        <end position="1005"/>
    </location>
</feature>
<dbReference type="InterPro" id="IPR014031">
    <property type="entry name" value="Ketoacyl_synth_C"/>
</dbReference>
<dbReference type="EMBL" id="QOVK01000028">
    <property type="protein sequence ID" value="RXG13012.1"/>
    <property type="molecule type" value="Genomic_DNA"/>
</dbReference>
<dbReference type="GO" id="GO:0004315">
    <property type="term" value="F:3-oxoacyl-[acyl-carrier-protein] synthase activity"/>
    <property type="evidence" value="ECO:0007669"/>
    <property type="project" value="InterPro"/>
</dbReference>
<feature type="domain" description="Carrier" evidence="5">
    <location>
        <begin position="2018"/>
        <end position="2093"/>
    </location>
</feature>
<dbReference type="SUPFAM" id="SSF52151">
    <property type="entry name" value="FabD/lysophospholipase-like"/>
    <property type="match status" value="1"/>
</dbReference>
<dbReference type="InterPro" id="IPR000873">
    <property type="entry name" value="AMP-dep_synth/lig_dom"/>
</dbReference>
<dbReference type="InterPro" id="IPR013968">
    <property type="entry name" value="PKS_KR"/>
</dbReference>
<dbReference type="SUPFAM" id="SSF56801">
    <property type="entry name" value="Acetyl-CoA synthetase-like"/>
    <property type="match status" value="1"/>
</dbReference>
<dbReference type="Pfam" id="PF00550">
    <property type="entry name" value="PP-binding"/>
    <property type="match status" value="1"/>
</dbReference>
<reference evidence="7 8" key="1">
    <citation type="submission" date="2018-07" db="EMBL/GenBank/DDBJ databases">
        <title>Leeuwenhoekiella genomics.</title>
        <authorList>
            <person name="Tahon G."/>
            <person name="Willems A."/>
        </authorList>
    </citation>
    <scope>NUCLEOTIDE SEQUENCE [LARGE SCALE GENOMIC DNA]</scope>
    <source>
        <strain evidence="7 8">LMG 29608</strain>
    </source>
</reference>
<dbReference type="Gene3D" id="3.30.300.30">
    <property type="match status" value="1"/>
</dbReference>
<dbReference type="InterPro" id="IPR016039">
    <property type="entry name" value="Thiolase-like"/>
</dbReference>
<dbReference type="InterPro" id="IPR057326">
    <property type="entry name" value="KR_dom"/>
</dbReference>
<dbReference type="InterPro" id="IPR036736">
    <property type="entry name" value="ACP-like_sf"/>
</dbReference>
<dbReference type="InterPro" id="IPR042099">
    <property type="entry name" value="ANL_N_sf"/>
</dbReference>
<evidence type="ECO:0000256" key="1">
    <source>
        <dbReference type="ARBA" id="ARBA00022450"/>
    </source>
</evidence>
<dbReference type="SUPFAM" id="SSF51735">
    <property type="entry name" value="NAD(P)-binding Rossmann-fold domains"/>
    <property type="match status" value="2"/>
</dbReference>
<dbReference type="GO" id="GO:0006633">
    <property type="term" value="P:fatty acid biosynthetic process"/>
    <property type="evidence" value="ECO:0007669"/>
    <property type="project" value="InterPro"/>
</dbReference>
<dbReference type="Gene3D" id="3.40.50.12780">
    <property type="entry name" value="N-terminal domain of ligase-like"/>
    <property type="match status" value="1"/>
</dbReference>
<dbReference type="SUPFAM" id="SSF53901">
    <property type="entry name" value="Thiolase-like"/>
    <property type="match status" value="1"/>
</dbReference>
<dbReference type="InterPro" id="IPR029058">
    <property type="entry name" value="AB_hydrolase_fold"/>
</dbReference>
<dbReference type="OrthoDB" id="9778690at2"/>
<dbReference type="InterPro" id="IPR014030">
    <property type="entry name" value="Ketoacyl_synth_N"/>
</dbReference>
<dbReference type="Pfam" id="PF00109">
    <property type="entry name" value="ketoacyl-synt"/>
    <property type="match status" value="1"/>
</dbReference>
<dbReference type="Gene3D" id="3.40.47.10">
    <property type="match status" value="1"/>
</dbReference>
<dbReference type="InterPro" id="IPR009081">
    <property type="entry name" value="PP-bd_ACP"/>
</dbReference>
<dbReference type="InterPro" id="IPR020845">
    <property type="entry name" value="AMP-binding_CS"/>
</dbReference>
<dbReference type="GO" id="GO:0031177">
    <property type="term" value="F:phosphopantetheine binding"/>
    <property type="evidence" value="ECO:0007669"/>
    <property type="project" value="InterPro"/>
</dbReference>
<dbReference type="PROSITE" id="PS00606">
    <property type="entry name" value="KS3_1"/>
    <property type="match status" value="1"/>
</dbReference>
<dbReference type="InterPro" id="IPR016036">
    <property type="entry name" value="Malonyl_transacylase_ACP-bd"/>
</dbReference>
<dbReference type="Gene3D" id="1.10.1200.10">
    <property type="entry name" value="ACP-like"/>
    <property type="match status" value="1"/>
</dbReference>
<protein>
    <submittedName>
        <fullName evidence="7">Acyl transferase domain-containing protein</fullName>
    </submittedName>
</protein>
<accession>A0A4Q0NQU9</accession>
<evidence type="ECO:0000256" key="3">
    <source>
        <dbReference type="ARBA" id="ARBA00022679"/>
    </source>
</evidence>
<evidence type="ECO:0000256" key="4">
    <source>
        <dbReference type="ARBA" id="ARBA00054155"/>
    </source>
</evidence>
<dbReference type="Proteomes" id="UP000289859">
    <property type="component" value="Unassembled WGS sequence"/>
</dbReference>
<dbReference type="CDD" id="cd08955">
    <property type="entry name" value="KR_2_FAS_SDR_x"/>
    <property type="match status" value="1"/>
</dbReference>
<dbReference type="InterPro" id="IPR018201">
    <property type="entry name" value="Ketoacyl_synth_AS"/>
</dbReference>
<keyword evidence="2" id="KW-0597">Phosphoprotein</keyword>
<evidence type="ECO:0000313" key="7">
    <source>
        <dbReference type="EMBL" id="RXG13012.1"/>
    </source>
</evidence>